<dbReference type="RefSeq" id="WP_235703568.1">
    <property type="nucleotide sequence ID" value="NZ_JAKGBZ010000009.1"/>
</dbReference>
<sequence>MAFGIGFSLSPLGAHPMHRAPGGAGQDGGAAPIVAGLLKNFVTGPGGDALAGGGGCR</sequence>
<evidence type="ECO:0000313" key="2">
    <source>
        <dbReference type="Proteomes" id="UP001521209"/>
    </source>
</evidence>
<proteinExistence type="predicted"/>
<keyword evidence="2" id="KW-1185">Reference proteome</keyword>
<reference evidence="1 2" key="1">
    <citation type="submission" date="2022-01" db="EMBL/GenBank/DDBJ databases">
        <authorList>
            <person name="Won M."/>
            <person name="Kim S.-J."/>
            <person name="Kwon S.-W."/>
        </authorList>
    </citation>
    <scope>NUCLEOTIDE SEQUENCE [LARGE SCALE GENOMIC DNA]</scope>
    <source>
        <strain evidence="1 2">KCTC 23505</strain>
    </source>
</reference>
<protein>
    <submittedName>
        <fullName evidence="1">Uncharacterized protein</fullName>
    </submittedName>
</protein>
<organism evidence="1 2">
    <name type="scientific">Acidiphilium iwatense</name>
    <dbReference type="NCBI Taxonomy" id="768198"/>
    <lineage>
        <taxon>Bacteria</taxon>
        <taxon>Pseudomonadati</taxon>
        <taxon>Pseudomonadota</taxon>
        <taxon>Alphaproteobacteria</taxon>
        <taxon>Acetobacterales</taxon>
        <taxon>Acidocellaceae</taxon>
        <taxon>Acidiphilium</taxon>
    </lineage>
</organism>
<name>A0ABS9DY17_9PROT</name>
<dbReference type="EMBL" id="JAKGBZ010000009">
    <property type="protein sequence ID" value="MCF3946332.1"/>
    <property type="molecule type" value="Genomic_DNA"/>
</dbReference>
<gene>
    <name evidence="1" type="ORF">L2A60_06495</name>
</gene>
<dbReference type="Proteomes" id="UP001521209">
    <property type="component" value="Unassembled WGS sequence"/>
</dbReference>
<evidence type="ECO:0000313" key="1">
    <source>
        <dbReference type="EMBL" id="MCF3946332.1"/>
    </source>
</evidence>
<accession>A0ABS9DY17</accession>
<comment type="caution">
    <text evidence="1">The sequence shown here is derived from an EMBL/GenBank/DDBJ whole genome shotgun (WGS) entry which is preliminary data.</text>
</comment>